<dbReference type="RefSeq" id="WP_013164861.1">
    <property type="nucleotide sequence ID" value="NC_014217.1"/>
</dbReference>
<accession>D6ZZU2</accession>
<name>D6ZZU2_ANCN5</name>
<protein>
    <submittedName>
        <fullName evidence="1">Uncharacterized protein</fullName>
    </submittedName>
</protein>
<dbReference type="STRING" id="639283.Snov_0019"/>
<dbReference type="HOGENOM" id="CLU_207330_0_0_5"/>
<organism evidence="1 2">
    <name type="scientific">Ancylobacter novellus (strain ATCC 8093 / DSM 506 / JCM 20403 / CCM 1077 / IAM 12100 / NBRC 12443 / NCIMB 10456)</name>
    <name type="common">Starkeya novella</name>
    <dbReference type="NCBI Taxonomy" id="639283"/>
    <lineage>
        <taxon>Bacteria</taxon>
        <taxon>Pseudomonadati</taxon>
        <taxon>Pseudomonadota</taxon>
        <taxon>Alphaproteobacteria</taxon>
        <taxon>Hyphomicrobiales</taxon>
        <taxon>Xanthobacteraceae</taxon>
        <taxon>Ancylobacter</taxon>
    </lineage>
</organism>
<dbReference type="AlphaFoldDB" id="D6ZZU2"/>
<keyword evidence="2" id="KW-1185">Reference proteome</keyword>
<dbReference type="OrthoDB" id="8101189at2"/>
<dbReference type="KEGG" id="sno:Snov_0019"/>
<evidence type="ECO:0000313" key="1">
    <source>
        <dbReference type="EMBL" id="ADH87356.1"/>
    </source>
</evidence>
<sequence length="64" mass="6904">MPWVRFIADFDFKPKPAITIAYRAGFVGLVSRSCAAKAKARGLAIPVSRPGSRRNDEVAADGKV</sequence>
<gene>
    <name evidence="1" type="ordered locus">Snov_0019</name>
</gene>
<dbReference type="Proteomes" id="UP000006633">
    <property type="component" value="Chromosome"/>
</dbReference>
<reference evidence="1 2" key="1">
    <citation type="journal article" date="2012" name="Stand. Genomic Sci.">
        <title>Complete genome sequence of the facultatively chemolithoautotrophic and methylotrophic alpha Proteobacterium Starkeya novella type strain (ATCC 8093(T)).</title>
        <authorList>
            <person name="Kappler U."/>
            <person name="Davenport K."/>
            <person name="Beatson S."/>
            <person name="Lucas S."/>
            <person name="Lapidus A."/>
            <person name="Copeland A."/>
            <person name="Berry K.W."/>
            <person name="Glavina Del Rio T."/>
            <person name="Hammon N."/>
            <person name="Dalin E."/>
            <person name="Tice H."/>
            <person name="Pitluck S."/>
            <person name="Richardson P."/>
            <person name="Bruce D."/>
            <person name="Goodwin L.A."/>
            <person name="Han C."/>
            <person name="Tapia R."/>
            <person name="Detter J.C."/>
            <person name="Chang Y.J."/>
            <person name="Jeffries C.D."/>
            <person name="Land M."/>
            <person name="Hauser L."/>
            <person name="Kyrpides N.C."/>
            <person name="Goker M."/>
            <person name="Ivanova N."/>
            <person name="Klenk H.P."/>
            <person name="Woyke T."/>
        </authorList>
    </citation>
    <scope>NUCLEOTIDE SEQUENCE [LARGE SCALE GENOMIC DNA]</scope>
    <source>
        <strain evidence="2">ATCC 8093 / DSM 506 / JCM 20403 / CCM 1077 / IAM 12100 / NBRC 12443 / NCIMB 10456</strain>
    </source>
</reference>
<dbReference type="EMBL" id="CP002026">
    <property type="protein sequence ID" value="ADH87356.1"/>
    <property type="molecule type" value="Genomic_DNA"/>
</dbReference>
<evidence type="ECO:0000313" key="2">
    <source>
        <dbReference type="Proteomes" id="UP000006633"/>
    </source>
</evidence>
<proteinExistence type="predicted"/>